<dbReference type="EMBL" id="DPVG01000421">
    <property type="protein sequence ID" value="HCK25332.1"/>
    <property type="molecule type" value="Genomic_DNA"/>
</dbReference>
<dbReference type="GO" id="GO:0009279">
    <property type="term" value="C:cell outer membrane"/>
    <property type="evidence" value="ECO:0007669"/>
    <property type="project" value="UniProtKB-SubCell"/>
</dbReference>
<dbReference type="InterPro" id="IPR051906">
    <property type="entry name" value="TolC-like"/>
</dbReference>
<evidence type="ECO:0000256" key="2">
    <source>
        <dbReference type="ARBA" id="ARBA00007613"/>
    </source>
</evidence>
<evidence type="ECO:0000256" key="5">
    <source>
        <dbReference type="ARBA" id="ARBA00022692"/>
    </source>
</evidence>
<dbReference type="SUPFAM" id="SSF56954">
    <property type="entry name" value="Outer membrane efflux proteins (OEP)"/>
    <property type="match status" value="1"/>
</dbReference>
<dbReference type="Gene3D" id="1.20.1600.10">
    <property type="entry name" value="Outer membrane efflux proteins (OEP)"/>
    <property type="match status" value="1"/>
</dbReference>
<feature type="non-terminal residue" evidence="8">
    <location>
        <position position="1"/>
    </location>
</feature>
<comment type="caution">
    <text evidence="8">The sequence shown here is derived from an EMBL/GenBank/DDBJ whole genome shotgun (WGS) entry which is preliminary data.</text>
</comment>
<dbReference type="GO" id="GO:0015288">
    <property type="term" value="F:porin activity"/>
    <property type="evidence" value="ECO:0007669"/>
    <property type="project" value="TreeGrafter"/>
</dbReference>
<evidence type="ECO:0000256" key="7">
    <source>
        <dbReference type="ARBA" id="ARBA00023237"/>
    </source>
</evidence>
<dbReference type="Pfam" id="PF02321">
    <property type="entry name" value="OEP"/>
    <property type="match status" value="2"/>
</dbReference>
<keyword evidence="3" id="KW-0813">Transport</keyword>
<evidence type="ECO:0000256" key="3">
    <source>
        <dbReference type="ARBA" id="ARBA00022448"/>
    </source>
</evidence>
<reference evidence="8 9" key="1">
    <citation type="journal article" date="2018" name="Nat. Biotechnol.">
        <title>A standardized bacterial taxonomy based on genome phylogeny substantially revises the tree of life.</title>
        <authorList>
            <person name="Parks D.H."/>
            <person name="Chuvochina M."/>
            <person name="Waite D.W."/>
            <person name="Rinke C."/>
            <person name="Skarshewski A."/>
            <person name="Chaumeil P.A."/>
            <person name="Hugenholtz P."/>
        </authorList>
    </citation>
    <scope>NUCLEOTIDE SEQUENCE [LARGE SCALE GENOMIC DNA]</scope>
    <source>
        <strain evidence="8">UBA9667</strain>
    </source>
</reference>
<dbReference type="AlphaFoldDB" id="A0A3D2SGF1"/>
<evidence type="ECO:0000256" key="6">
    <source>
        <dbReference type="ARBA" id="ARBA00023136"/>
    </source>
</evidence>
<keyword evidence="4" id="KW-1134">Transmembrane beta strand</keyword>
<evidence type="ECO:0000256" key="1">
    <source>
        <dbReference type="ARBA" id="ARBA00004442"/>
    </source>
</evidence>
<comment type="subcellular location">
    <subcellularLocation>
        <location evidence="1">Cell outer membrane</location>
    </subcellularLocation>
</comment>
<keyword evidence="7" id="KW-0998">Cell outer membrane</keyword>
<keyword evidence="5" id="KW-0812">Transmembrane</keyword>
<keyword evidence="6" id="KW-0472">Membrane</keyword>
<dbReference type="PANTHER" id="PTHR30026:SF20">
    <property type="entry name" value="OUTER MEMBRANE PROTEIN TOLC"/>
    <property type="match status" value="1"/>
</dbReference>
<comment type="similarity">
    <text evidence="2">Belongs to the outer membrane factor (OMF) (TC 1.B.17) family.</text>
</comment>
<dbReference type="GO" id="GO:0015562">
    <property type="term" value="F:efflux transmembrane transporter activity"/>
    <property type="evidence" value="ECO:0007669"/>
    <property type="project" value="InterPro"/>
</dbReference>
<dbReference type="GO" id="GO:1990281">
    <property type="term" value="C:efflux pump complex"/>
    <property type="evidence" value="ECO:0007669"/>
    <property type="project" value="TreeGrafter"/>
</dbReference>
<organism evidence="8 9">
    <name type="scientific">Bacteroides graminisolvens</name>
    <dbReference type="NCBI Taxonomy" id="477666"/>
    <lineage>
        <taxon>Bacteria</taxon>
        <taxon>Pseudomonadati</taxon>
        <taxon>Bacteroidota</taxon>
        <taxon>Bacteroidia</taxon>
        <taxon>Bacteroidales</taxon>
        <taxon>Bacteroidaceae</taxon>
        <taxon>Bacteroides</taxon>
    </lineage>
</organism>
<name>A0A3D2SGF1_9BACE</name>
<protein>
    <submittedName>
        <fullName evidence="8">Transporter</fullName>
    </submittedName>
</protein>
<sequence length="404" mass="45222">VKQSENAAEQSNVDVSTAKWARLPNLNAGAEQSFNWGRTSRPVQDTVTKVYSSVYENVSSRGTNFSLSTNVPLFTGFSIPNQYALAKLNLKAATADLEKAKEDLAVNVASAYVQVLYNQELSKVAEEQVLLSKEQLSRIEKMNEVGKASPAEVAEARSRVAQDQMSAVQAKNNYQLSLLELTQLLELSTMEGFSITAPDVQPKFEVLTPPDEIFLTAASNKPSVMAAQYRLEGSKNNIKIAQSGYYPKLSLNGSLGTNYYSTITSSFSKQMEDNFSKYIGLSLNIPLFDRFETRNRVRAAKLQQQNYSLQLDNVKKGLYKEIQQAWYNALAAESKYQSSDVAVTANEEAFKLMTQKFENGKATAIEFNESKLNLMKSVSDRIQAKYEYMFRTKILDFYKGKPIE</sequence>
<dbReference type="Proteomes" id="UP000263098">
    <property type="component" value="Unassembled WGS sequence"/>
</dbReference>
<evidence type="ECO:0000313" key="9">
    <source>
        <dbReference type="Proteomes" id="UP000263098"/>
    </source>
</evidence>
<evidence type="ECO:0000313" key="8">
    <source>
        <dbReference type="EMBL" id="HCK25332.1"/>
    </source>
</evidence>
<evidence type="ECO:0000256" key="4">
    <source>
        <dbReference type="ARBA" id="ARBA00022452"/>
    </source>
</evidence>
<gene>
    <name evidence="8" type="ORF">DHW31_11310</name>
</gene>
<proteinExistence type="inferred from homology"/>
<dbReference type="PANTHER" id="PTHR30026">
    <property type="entry name" value="OUTER MEMBRANE PROTEIN TOLC"/>
    <property type="match status" value="1"/>
</dbReference>
<dbReference type="InterPro" id="IPR003423">
    <property type="entry name" value="OMP_efflux"/>
</dbReference>
<accession>A0A3D2SGF1</accession>